<dbReference type="PANTHER" id="PTHR46623:SF6">
    <property type="entry name" value="ALPHA_BETA-HYDROLASES SUPERFAMILY PROTEIN"/>
    <property type="match status" value="1"/>
</dbReference>
<dbReference type="PROSITE" id="PS51318">
    <property type="entry name" value="TAT"/>
    <property type="match status" value="1"/>
</dbReference>
<comment type="caution">
    <text evidence="2">The sequence shown here is derived from an EMBL/GenBank/DDBJ whole genome shotgun (WGS) entry which is preliminary data.</text>
</comment>
<dbReference type="AlphaFoldDB" id="A0A1Q8ZW50"/>
<dbReference type="STRING" id="1867956.BJF95_02895"/>
<reference evidence="2 3" key="1">
    <citation type="submission" date="2016-09" db="EMBL/GenBank/DDBJ databases">
        <title>Rhizobium oryziradicis sp. nov., isolated from the root of rice.</title>
        <authorList>
            <person name="Zhao J."/>
            <person name="Zhang X."/>
        </authorList>
    </citation>
    <scope>NUCLEOTIDE SEQUENCE [LARGE SCALE GENOMIC DNA]</scope>
    <source>
        <strain evidence="2 3">N19</strain>
    </source>
</reference>
<dbReference type="InterPro" id="IPR029058">
    <property type="entry name" value="AB_hydrolase_fold"/>
</dbReference>
<organism evidence="2 3">
    <name type="scientific">Rhizobium oryziradicis</name>
    <dbReference type="NCBI Taxonomy" id="1867956"/>
    <lineage>
        <taxon>Bacteria</taxon>
        <taxon>Pseudomonadati</taxon>
        <taxon>Pseudomonadota</taxon>
        <taxon>Alphaproteobacteria</taxon>
        <taxon>Hyphomicrobiales</taxon>
        <taxon>Rhizobiaceae</taxon>
        <taxon>Rhizobium/Agrobacterium group</taxon>
        <taxon>Rhizobium</taxon>
    </lineage>
</organism>
<dbReference type="SUPFAM" id="SSF53474">
    <property type="entry name" value="alpha/beta-Hydrolases"/>
    <property type="match status" value="1"/>
</dbReference>
<dbReference type="EMBL" id="MKIM01000022">
    <property type="protein sequence ID" value="OLP46118.1"/>
    <property type="molecule type" value="Genomic_DNA"/>
</dbReference>
<feature type="domain" description="Dienelactone hydrolase" evidence="1">
    <location>
        <begin position="79"/>
        <end position="289"/>
    </location>
</feature>
<gene>
    <name evidence="2" type="ORF">BJF95_02895</name>
</gene>
<dbReference type="RefSeq" id="WP_075638240.1">
    <property type="nucleotide sequence ID" value="NZ_MKIM01000022.1"/>
</dbReference>
<evidence type="ECO:0000313" key="3">
    <source>
        <dbReference type="Proteomes" id="UP000186894"/>
    </source>
</evidence>
<dbReference type="Pfam" id="PF01738">
    <property type="entry name" value="DLH"/>
    <property type="match status" value="1"/>
</dbReference>
<dbReference type="PANTHER" id="PTHR46623">
    <property type="entry name" value="CARBOXYMETHYLENEBUTENOLIDASE-RELATED"/>
    <property type="match status" value="1"/>
</dbReference>
<evidence type="ECO:0000259" key="1">
    <source>
        <dbReference type="Pfam" id="PF01738"/>
    </source>
</evidence>
<dbReference type="Gene3D" id="3.40.50.1820">
    <property type="entry name" value="alpha/beta hydrolase"/>
    <property type="match status" value="1"/>
</dbReference>
<dbReference type="InterPro" id="IPR051049">
    <property type="entry name" value="Dienelactone_hydrolase-like"/>
</dbReference>
<evidence type="ECO:0000313" key="2">
    <source>
        <dbReference type="EMBL" id="OLP46118.1"/>
    </source>
</evidence>
<dbReference type="GO" id="GO:0016787">
    <property type="term" value="F:hydrolase activity"/>
    <property type="evidence" value="ECO:0007669"/>
    <property type="project" value="InterPro"/>
</dbReference>
<dbReference type="InterPro" id="IPR002925">
    <property type="entry name" value="Dienelactn_hydro"/>
</dbReference>
<dbReference type="InterPro" id="IPR006311">
    <property type="entry name" value="TAT_signal"/>
</dbReference>
<proteinExistence type="predicted"/>
<keyword evidence="3" id="KW-1185">Reference proteome</keyword>
<protein>
    <submittedName>
        <fullName evidence="2">Carboxymethylenebutenolidase</fullName>
    </submittedName>
</protein>
<dbReference type="OrthoDB" id="9771666at2"/>
<accession>A0A1Q8ZW50</accession>
<sequence>MDKQNITQAMIDAYDEYTHLTLDRRGFMEKLSKLAGSGAAAAAIMPMLAASKASAALTADNDERLKIKMVTYPGAGGTMKGYLVIPKAASNPLPGVIVIHENRGLNPHIEDVARRLALEGFVALAPDFLSPLGGTPENEDAAREMFPKLDMATTIKNAEASRAYLSALKYTNGKIGAVGFCWGGGLVNQLAVASPKLGAGVAYYGMQPKAEQVASIKSPLMLHYAGLDERINAGIDAYKAALEANSQKPEIFIYAGVNHAFNNDTSAARYNKEAADLAWSRTLGFLKKHLD</sequence>
<name>A0A1Q8ZW50_9HYPH</name>
<dbReference type="Proteomes" id="UP000186894">
    <property type="component" value="Unassembled WGS sequence"/>
</dbReference>